<name>A0A7W6NV37_9SPHN</name>
<evidence type="ECO:0000313" key="3">
    <source>
        <dbReference type="Proteomes" id="UP000557392"/>
    </source>
</evidence>
<dbReference type="AlphaFoldDB" id="A0A7W6NV37"/>
<dbReference type="Pfam" id="PF24024">
    <property type="entry name" value="DUF7336"/>
    <property type="match status" value="1"/>
</dbReference>
<keyword evidence="3" id="KW-1185">Reference proteome</keyword>
<feature type="domain" description="DUF7336" evidence="1">
    <location>
        <begin position="4"/>
        <end position="68"/>
    </location>
</feature>
<comment type="caution">
    <text evidence="2">The sequence shown here is derived from an EMBL/GenBank/DDBJ whole genome shotgun (WGS) entry which is preliminary data.</text>
</comment>
<dbReference type="Proteomes" id="UP000557392">
    <property type="component" value="Unassembled WGS sequence"/>
</dbReference>
<dbReference type="RefSeq" id="WP_183994368.1">
    <property type="nucleotide sequence ID" value="NZ_JACIEH010000001.1"/>
</dbReference>
<organism evidence="2 3">
    <name type="scientific">Sphingomonas kyeonggiensis</name>
    <dbReference type="NCBI Taxonomy" id="1268553"/>
    <lineage>
        <taxon>Bacteria</taxon>
        <taxon>Pseudomonadati</taxon>
        <taxon>Pseudomonadota</taxon>
        <taxon>Alphaproteobacteria</taxon>
        <taxon>Sphingomonadales</taxon>
        <taxon>Sphingomonadaceae</taxon>
        <taxon>Sphingomonas</taxon>
    </lineage>
</organism>
<dbReference type="EMBL" id="JACIEH010000001">
    <property type="protein sequence ID" value="MBB4097027.1"/>
    <property type="molecule type" value="Genomic_DNA"/>
</dbReference>
<accession>A0A7W6NV37</accession>
<proteinExistence type="predicted"/>
<sequence>MSEVFLLWHSRELGNDETDDKLVGVYSSHAEAQAAIARKLAFPGFRDHPDGFLIDRSELDRDAWSEGFGLGED</sequence>
<reference evidence="2 3" key="1">
    <citation type="submission" date="2020-08" db="EMBL/GenBank/DDBJ databases">
        <title>Genomic Encyclopedia of Type Strains, Phase IV (KMG-IV): sequencing the most valuable type-strain genomes for metagenomic binning, comparative biology and taxonomic classification.</title>
        <authorList>
            <person name="Goeker M."/>
        </authorList>
    </citation>
    <scope>NUCLEOTIDE SEQUENCE [LARGE SCALE GENOMIC DNA]</scope>
    <source>
        <strain evidence="2 3">DSM 101806</strain>
    </source>
</reference>
<evidence type="ECO:0000313" key="2">
    <source>
        <dbReference type="EMBL" id="MBB4097027.1"/>
    </source>
</evidence>
<evidence type="ECO:0000259" key="1">
    <source>
        <dbReference type="Pfam" id="PF24024"/>
    </source>
</evidence>
<protein>
    <recommendedName>
        <fullName evidence="1">DUF7336 domain-containing protein</fullName>
    </recommendedName>
</protein>
<dbReference type="InterPro" id="IPR055760">
    <property type="entry name" value="DUF7336"/>
</dbReference>
<gene>
    <name evidence="2" type="ORF">GGR46_000560</name>
</gene>